<feature type="compositionally biased region" description="Low complexity" evidence="1">
    <location>
        <begin position="461"/>
        <end position="509"/>
    </location>
</feature>
<feature type="compositionally biased region" description="Basic and acidic residues" evidence="1">
    <location>
        <begin position="510"/>
        <end position="520"/>
    </location>
</feature>
<dbReference type="Proteomes" id="UP000433883">
    <property type="component" value="Unassembled WGS sequence"/>
</dbReference>
<dbReference type="InterPro" id="IPR021109">
    <property type="entry name" value="Peptidase_aspartic_dom_sf"/>
</dbReference>
<feature type="region of interest" description="Disordered" evidence="1">
    <location>
        <begin position="455"/>
        <end position="520"/>
    </location>
</feature>
<accession>A0A8H3UUQ3</accession>
<dbReference type="Gene3D" id="2.40.70.10">
    <property type="entry name" value="Acid Proteases"/>
    <property type="match status" value="1"/>
</dbReference>
<evidence type="ECO:0000313" key="2">
    <source>
        <dbReference type="EMBL" id="KAE9975681.1"/>
    </source>
</evidence>
<comment type="caution">
    <text evidence="2">The sequence shown here is derived from an EMBL/GenBank/DDBJ whole genome shotgun (WGS) entry which is preliminary data.</text>
</comment>
<proteinExistence type="predicted"/>
<dbReference type="AlphaFoldDB" id="A0A8H3UUQ3"/>
<name>A0A8H3UUQ3_VENIN</name>
<organism evidence="2 3">
    <name type="scientific">Venturia inaequalis</name>
    <name type="common">Apple scab fungus</name>
    <dbReference type="NCBI Taxonomy" id="5025"/>
    <lineage>
        <taxon>Eukaryota</taxon>
        <taxon>Fungi</taxon>
        <taxon>Dikarya</taxon>
        <taxon>Ascomycota</taxon>
        <taxon>Pezizomycotina</taxon>
        <taxon>Dothideomycetes</taxon>
        <taxon>Pleosporomycetidae</taxon>
        <taxon>Venturiales</taxon>
        <taxon>Venturiaceae</taxon>
        <taxon>Venturia</taxon>
    </lineage>
</organism>
<evidence type="ECO:0000256" key="1">
    <source>
        <dbReference type="SAM" id="MobiDB-lite"/>
    </source>
</evidence>
<sequence>MRQTKCKYCLKIDIKLRKRQSEAERLERWQRIGRNPASIKISAVTIERLDAEISALYLETSLRRKQHQREQQISQNCTGKSPRNLARKVPTIKQHLGLPVTFLDLPSLPTIMACPDTGSSINAITIDLALQHNLFIEHGDDHLPMKVQATNGNWLSPCGHIRASCSVDGTGPYSSIIYVFRHLTDPGLLFGRAFLDKSKAFTAKLLKEIPRWPSIPAVRSIGCPSVLLSCSLDGKSVGASPDSGSDVNLISRDYAVKHFKIEPASGSEMIQYVDDSIERISGIVRAELIVGAEPPDYEGSEDDTTKDLVSPTNIAPVSVAMPKEEATPPKLMKHVVRGEFWVVESLPANILIGLDSLIALAAYERNPDEFYLNFEQTGERDSINRILDVSAQIATITSQRTRTVDMQDQRENARREVEDERVAWLEGQAKEDAVRAEIERRREYNEDRFQRHRAAGSLQSVEQQGFEQQGVEQHGVEQQGVEQQGVEQQGVEQQGVEQQGVEQQGVEQQGVEREGDSELSLHRTCERRQILWRSKVTC</sequence>
<reference evidence="2 3" key="1">
    <citation type="submission" date="2019-11" db="EMBL/GenBank/DDBJ databases">
        <title>Venturia inaequalis Genome Resource.</title>
        <authorList>
            <person name="Lichtner F.J."/>
        </authorList>
    </citation>
    <scope>NUCLEOTIDE SEQUENCE [LARGE SCALE GENOMIC DNA]</scope>
    <source>
        <strain evidence="2">Bline_iso_100314</strain>
    </source>
</reference>
<evidence type="ECO:0000313" key="3">
    <source>
        <dbReference type="Proteomes" id="UP000433883"/>
    </source>
</evidence>
<dbReference type="EMBL" id="WNWQ01000172">
    <property type="protein sequence ID" value="KAE9975681.1"/>
    <property type="molecule type" value="Genomic_DNA"/>
</dbReference>
<protein>
    <submittedName>
        <fullName evidence="2">Uncharacterized protein</fullName>
    </submittedName>
</protein>
<gene>
    <name evidence="2" type="ORF">BLS_002489</name>
</gene>